<evidence type="ECO:0000259" key="8">
    <source>
        <dbReference type="Pfam" id="PF02687"/>
    </source>
</evidence>
<dbReference type="InterPro" id="IPR050250">
    <property type="entry name" value="Macrolide_Exporter_MacB"/>
</dbReference>
<gene>
    <name evidence="10" type="ORF">EZ437_02455</name>
</gene>
<dbReference type="InterPro" id="IPR025857">
    <property type="entry name" value="MacB_PCD"/>
</dbReference>
<dbReference type="GO" id="GO:0005886">
    <property type="term" value="C:plasma membrane"/>
    <property type="evidence" value="ECO:0007669"/>
    <property type="project" value="UniProtKB-SubCell"/>
</dbReference>
<keyword evidence="2" id="KW-1003">Cell membrane</keyword>
<keyword evidence="4 7" id="KW-1133">Transmembrane helix</keyword>
<evidence type="ECO:0000256" key="6">
    <source>
        <dbReference type="ARBA" id="ARBA00038076"/>
    </source>
</evidence>
<keyword evidence="11" id="KW-1185">Reference proteome</keyword>
<evidence type="ECO:0000256" key="7">
    <source>
        <dbReference type="SAM" id="Phobius"/>
    </source>
</evidence>
<dbReference type="InterPro" id="IPR003838">
    <property type="entry name" value="ABC3_permease_C"/>
</dbReference>
<proteinExistence type="inferred from homology"/>
<dbReference type="Pfam" id="PF12704">
    <property type="entry name" value="MacB_PCD"/>
    <property type="match status" value="1"/>
</dbReference>
<dbReference type="OrthoDB" id="8769057at2"/>
<comment type="caution">
    <text evidence="10">The sequence shown here is derived from an EMBL/GenBank/DDBJ whole genome shotgun (WGS) entry which is preliminary data.</text>
</comment>
<dbReference type="RefSeq" id="WP_131592912.1">
    <property type="nucleotide sequence ID" value="NZ_SJSL01000001.1"/>
</dbReference>
<protein>
    <submittedName>
        <fullName evidence="10">FtsX-like permease family protein</fullName>
    </submittedName>
</protein>
<evidence type="ECO:0000256" key="1">
    <source>
        <dbReference type="ARBA" id="ARBA00004651"/>
    </source>
</evidence>
<feature type="domain" description="MacB-like periplasmic core" evidence="9">
    <location>
        <begin position="25"/>
        <end position="214"/>
    </location>
</feature>
<evidence type="ECO:0000256" key="3">
    <source>
        <dbReference type="ARBA" id="ARBA00022692"/>
    </source>
</evidence>
<keyword evidence="5 7" id="KW-0472">Membrane</keyword>
<reference evidence="10 11" key="1">
    <citation type="submission" date="2019-02" db="EMBL/GenBank/DDBJ databases">
        <title>Pedobacter sp. RP-1-14 sp. nov., isolated from Arctic soil.</title>
        <authorList>
            <person name="Dahal R.H."/>
        </authorList>
    </citation>
    <scope>NUCLEOTIDE SEQUENCE [LARGE SCALE GENOMIC DNA]</scope>
    <source>
        <strain evidence="10 11">RP-1-14</strain>
    </source>
</reference>
<evidence type="ECO:0000256" key="5">
    <source>
        <dbReference type="ARBA" id="ARBA00023136"/>
    </source>
</evidence>
<dbReference type="AlphaFoldDB" id="A0A4R0NRX2"/>
<accession>A0A4R0NRX2</accession>
<keyword evidence="3 7" id="KW-0812">Transmembrane</keyword>
<evidence type="ECO:0000313" key="11">
    <source>
        <dbReference type="Proteomes" id="UP000293347"/>
    </source>
</evidence>
<dbReference type="Proteomes" id="UP000293347">
    <property type="component" value="Unassembled WGS sequence"/>
</dbReference>
<evidence type="ECO:0000256" key="2">
    <source>
        <dbReference type="ARBA" id="ARBA00022475"/>
    </source>
</evidence>
<feature type="domain" description="ABC3 transporter permease C-terminal" evidence="8">
    <location>
        <begin position="268"/>
        <end position="381"/>
    </location>
</feature>
<feature type="transmembrane region" description="Helical" evidence="7">
    <location>
        <begin position="318"/>
        <end position="337"/>
    </location>
</feature>
<dbReference type="EMBL" id="SJSL01000001">
    <property type="protein sequence ID" value="TCD02869.1"/>
    <property type="molecule type" value="Genomic_DNA"/>
</dbReference>
<name>A0A4R0NRX2_9SPHI</name>
<evidence type="ECO:0000256" key="4">
    <source>
        <dbReference type="ARBA" id="ARBA00022989"/>
    </source>
</evidence>
<comment type="similarity">
    <text evidence="6">Belongs to the ABC-4 integral membrane protein family.</text>
</comment>
<evidence type="ECO:0000259" key="9">
    <source>
        <dbReference type="Pfam" id="PF12704"/>
    </source>
</evidence>
<feature type="transmembrane region" description="Helical" evidence="7">
    <location>
        <begin position="260"/>
        <end position="285"/>
    </location>
</feature>
<feature type="transmembrane region" description="Helical" evidence="7">
    <location>
        <begin position="349"/>
        <end position="371"/>
    </location>
</feature>
<dbReference type="PANTHER" id="PTHR30572">
    <property type="entry name" value="MEMBRANE COMPONENT OF TRANSPORTER-RELATED"/>
    <property type="match status" value="1"/>
</dbReference>
<dbReference type="Pfam" id="PF02687">
    <property type="entry name" value="FtsX"/>
    <property type="match status" value="1"/>
</dbReference>
<comment type="subcellular location">
    <subcellularLocation>
        <location evidence="1">Cell membrane</location>
        <topology evidence="1">Multi-pass membrane protein</topology>
    </subcellularLocation>
</comment>
<dbReference type="GO" id="GO:0022857">
    <property type="term" value="F:transmembrane transporter activity"/>
    <property type="evidence" value="ECO:0007669"/>
    <property type="project" value="TreeGrafter"/>
</dbReference>
<sequence>MILHLFKMILNRKKTYFFLFLQLFVAFMAMFLVMGLNMKKFSNYFQPLGYTYEDVWLVEPDFQNVPEDKKAEYSSLILDKLRAIKEVEVVSAAQVIPFQQWGSEEKITYKKQVITALKFEVDEHYQDVMGIGLVEGRWFTAKDYVLNSIPVVISRDLAERDFKNESALGKTILIGDKTAQIIGVSEAVRENSSANLNPGFFMPLQTAAGKYLLKSENTENFQLLEDKVRKSVTSVGAADIRIKQNISLGLIKKYAHKTDYIQLSITFVVFVFLLINVFLGISGMFSYNLSKRKAEVGLRVILGASPGQILMQFLGESMVLTTLGILPGVLIAVQMLIMQYFEPYTNEYYGILSIMCSAMFLYLLMLSCAFYPSLKATRLNPSDALHEE</sequence>
<evidence type="ECO:0000313" key="10">
    <source>
        <dbReference type="EMBL" id="TCD02869.1"/>
    </source>
</evidence>
<organism evidence="10 11">
    <name type="scientific">Pedobacter psychroterrae</name>
    <dbReference type="NCBI Taxonomy" id="2530453"/>
    <lineage>
        <taxon>Bacteria</taxon>
        <taxon>Pseudomonadati</taxon>
        <taxon>Bacteroidota</taxon>
        <taxon>Sphingobacteriia</taxon>
        <taxon>Sphingobacteriales</taxon>
        <taxon>Sphingobacteriaceae</taxon>
        <taxon>Pedobacter</taxon>
    </lineage>
</organism>
<dbReference type="PANTHER" id="PTHR30572:SF4">
    <property type="entry name" value="ABC TRANSPORTER PERMEASE YTRF"/>
    <property type="match status" value="1"/>
</dbReference>